<dbReference type="Gene3D" id="3.20.20.60">
    <property type="entry name" value="Phosphoenolpyruvate-binding domains"/>
    <property type="match status" value="1"/>
</dbReference>
<dbReference type="RefSeq" id="WP_153215513.1">
    <property type="nucleotide sequence ID" value="NZ_WIBF01000004.1"/>
</dbReference>
<name>A0A843YFX3_9RHOB</name>
<keyword evidence="2" id="KW-1185">Reference proteome</keyword>
<dbReference type="PANTHER" id="PTHR42905">
    <property type="entry name" value="PHOSPHOENOLPYRUVATE CARBOXYLASE"/>
    <property type="match status" value="1"/>
</dbReference>
<comment type="caution">
    <text evidence="1">The sequence shown here is derived from an EMBL/GenBank/DDBJ whole genome shotgun (WGS) entry which is preliminary data.</text>
</comment>
<dbReference type="SUPFAM" id="SSF51621">
    <property type="entry name" value="Phosphoenolpyruvate/pyruvate domain"/>
    <property type="match status" value="1"/>
</dbReference>
<dbReference type="PANTHER" id="PTHR42905:SF16">
    <property type="entry name" value="CARBOXYPHOSPHONOENOLPYRUVATE PHOSPHONOMUTASE-LIKE PROTEIN (AFU_ORTHOLOGUE AFUA_5G07230)"/>
    <property type="match status" value="1"/>
</dbReference>
<dbReference type="InterPro" id="IPR015813">
    <property type="entry name" value="Pyrv/PenolPyrv_kinase-like_dom"/>
</dbReference>
<evidence type="ECO:0000313" key="2">
    <source>
        <dbReference type="Proteomes" id="UP000444174"/>
    </source>
</evidence>
<gene>
    <name evidence="1" type="ORF">GFB49_08940</name>
</gene>
<dbReference type="CDD" id="cd00377">
    <property type="entry name" value="ICL_PEPM"/>
    <property type="match status" value="1"/>
</dbReference>
<dbReference type="AlphaFoldDB" id="A0A843YFX3"/>
<proteinExistence type="predicted"/>
<reference evidence="1 2" key="1">
    <citation type="submission" date="2019-10" db="EMBL/GenBank/DDBJ databases">
        <title>Epibacterium sp. nov., isolated from seawater.</title>
        <authorList>
            <person name="Zhang X."/>
            <person name="Li N."/>
        </authorList>
    </citation>
    <scope>NUCLEOTIDE SEQUENCE [LARGE SCALE GENOMIC DNA]</scope>
    <source>
        <strain evidence="1 2">SM1979</strain>
    </source>
</reference>
<evidence type="ECO:0000313" key="1">
    <source>
        <dbReference type="EMBL" id="MQQ08575.1"/>
    </source>
</evidence>
<keyword evidence="1" id="KW-0670">Pyruvate</keyword>
<organism evidence="1 2">
    <name type="scientific">Tritonibacter litoralis</name>
    <dbReference type="NCBI Taxonomy" id="2662264"/>
    <lineage>
        <taxon>Bacteria</taxon>
        <taxon>Pseudomonadati</taxon>
        <taxon>Pseudomonadota</taxon>
        <taxon>Alphaproteobacteria</taxon>
        <taxon>Rhodobacterales</taxon>
        <taxon>Paracoccaceae</taxon>
        <taxon>Tritonibacter</taxon>
    </lineage>
</organism>
<dbReference type="InterPro" id="IPR039556">
    <property type="entry name" value="ICL/PEPM"/>
</dbReference>
<dbReference type="InterPro" id="IPR040442">
    <property type="entry name" value="Pyrv_kinase-like_dom_sf"/>
</dbReference>
<protein>
    <submittedName>
        <fullName evidence="1">Isocitrate lyase/phosphoenolpyruvate mutase family protein</fullName>
    </submittedName>
</protein>
<dbReference type="GO" id="GO:0016829">
    <property type="term" value="F:lyase activity"/>
    <property type="evidence" value="ECO:0007669"/>
    <property type="project" value="UniProtKB-KW"/>
</dbReference>
<dbReference type="Proteomes" id="UP000444174">
    <property type="component" value="Unassembled WGS sequence"/>
</dbReference>
<dbReference type="Pfam" id="PF13714">
    <property type="entry name" value="PEP_mutase"/>
    <property type="match status" value="1"/>
</dbReference>
<keyword evidence="1" id="KW-0456">Lyase</keyword>
<sequence length="247" mass="26155">MSYETRAQAFAALHQPGDPIVLYNIWDAGSARAIAGAGAKAIATGSHPLAGAQGYEDGEQIPLDRLLETAEQIVGAVDLPVTVDFEGGYARAPEALTQNVTRLVATGAIGLNFEDQIVGTAEFYPIAEQATRVAAVRAAHKDLFINARTDLFLKEKDASKHAALMPEVLERAAAYAEAGGSSIFVPGLRDLDLIARICSDCPLPVNAFMRGLTLAEVREAGVARASYGPLPHAQLMAVLAEQFQALE</sequence>
<accession>A0A843YFX3</accession>
<dbReference type="EMBL" id="WIBF01000004">
    <property type="protein sequence ID" value="MQQ08575.1"/>
    <property type="molecule type" value="Genomic_DNA"/>
</dbReference>